<evidence type="ECO:0000313" key="1">
    <source>
        <dbReference type="EMBL" id="MFD2035460.1"/>
    </source>
</evidence>
<dbReference type="RefSeq" id="WP_376886422.1">
    <property type="nucleotide sequence ID" value="NZ_JBHUHR010000031.1"/>
</dbReference>
<reference evidence="2" key="1">
    <citation type="journal article" date="2019" name="Int. J. Syst. Evol. Microbiol.">
        <title>The Global Catalogue of Microorganisms (GCM) 10K type strain sequencing project: providing services to taxonomists for standard genome sequencing and annotation.</title>
        <authorList>
            <consortium name="The Broad Institute Genomics Platform"/>
            <consortium name="The Broad Institute Genome Sequencing Center for Infectious Disease"/>
            <person name="Wu L."/>
            <person name="Ma J."/>
        </authorList>
    </citation>
    <scope>NUCLEOTIDE SEQUENCE [LARGE SCALE GENOMIC DNA]</scope>
    <source>
        <strain evidence="2">CGMCC 1.15180</strain>
    </source>
</reference>
<organism evidence="1 2">
    <name type="scientific">Belliella marina</name>
    <dbReference type="NCBI Taxonomy" id="1644146"/>
    <lineage>
        <taxon>Bacteria</taxon>
        <taxon>Pseudomonadati</taxon>
        <taxon>Bacteroidota</taxon>
        <taxon>Cytophagia</taxon>
        <taxon>Cytophagales</taxon>
        <taxon>Cyclobacteriaceae</taxon>
        <taxon>Belliella</taxon>
    </lineage>
</organism>
<dbReference type="Proteomes" id="UP001597361">
    <property type="component" value="Unassembled WGS sequence"/>
</dbReference>
<comment type="caution">
    <text evidence="1">The sequence shown here is derived from an EMBL/GenBank/DDBJ whole genome shotgun (WGS) entry which is preliminary data.</text>
</comment>
<dbReference type="EMBL" id="JBHUHR010000031">
    <property type="protein sequence ID" value="MFD2035460.1"/>
    <property type="molecule type" value="Genomic_DNA"/>
</dbReference>
<keyword evidence="2" id="KW-1185">Reference proteome</keyword>
<evidence type="ECO:0000313" key="2">
    <source>
        <dbReference type="Proteomes" id="UP001597361"/>
    </source>
</evidence>
<protein>
    <submittedName>
        <fullName evidence="1">Uncharacterized protein</fullName>
    </submittedName>
</protein>
<sequence>MNEPSPHRKQVSYNAGLFCQHAPILRPSMMQVVVRGKNGIEADVRIA</sequence>
<gene>
    <name evidence="1" type="ORF">ACFSKL_11700</name>
</gene>
<name>A0ABW4VRQ1_9BACT</name>
<accession>A0ABW4VRQ1</accession>
<proteinExistence type="predicted"/>